<dbReference type="EMBL" id="JBHSFU010000009">
    <property type="protein sequence ID" value="MFC4559574.1"/>
    <property type="molecule type" value="Genomic_DNA"/>
</dbReference>
<dbReference type="InterPro" id="IPR022551">
    <property type="entry name" value="BrxC"/>
</dbReference>
<dbReference type="InterPro" id="IPR036249">
    <property type="entry name" value="Thioredoxin-like_sf"/>
</dbReference>
<dbReference type="Proteomes" id="UP001595989">
    <property type="component" value="Unassembled WGS sequence"/>
</dbReference>
<dbReference type="Gene3D" id="3.40.30.10">
    <property type="entry name" value="Glutaredoxin"/>
    <property type="match status" value="1"/>
</dbReference>
<gene>
    <name evidence="1" type="primary">ytxJ</name>
    <name evidence="1" type="ORF">ACFO3D_15355</name>
</gene>
<protein>
    <submittedName>
        <fullName evidence="1">Bacillithiol system redox-active protein YtxJ</fullName>
    </submittedName>
</protein>
<keyword evidence="2" id="KW-1185">Reference proteome</keyword>
<dbReference type="NCBIfam" id="TIGR04019">
    <property type="entry name" value="B_thiol_YtxJ"/>
    <property type="match status" value="1"/>
</dbReference>
<evidence type="ECO:0000313" key="1">
    <source>
        <dbReference type="EMBL" id="MFC4559574.1"/>
    </source>
</evidence>
<sequence length="115" mass="12993">MSELKELQSTEELSQIWDQSDDKPVLLFKHSTTCPISAGAFKEYQEFLSNSDEGLEGYMVKVIENRDVSNQIADQTSVKHESPQVFLIKDKQVLWNTSHSKITSNSISEALESAK</sequence>
<evidence type="ECO:0000313" key="2">
    <source>
        <dbReference type="Proteomes" id="UP001595989"/>
    </source>
</evidence>
<dbReference type="Pfam" id="PF11009">
    <property type="entry name" value="BrxC"/>
    <property type="match status" value="1"/>
</dbReference>
<proteinExistence type="predicted"/>
<dbReference type="RefSeq" id="WP_390297997.1">
    <property type="nucleotide sequence ID" value="NZ_JBHSFU010000009.1"/>
</dbReference>
<comment type="caution">
    <text evidence="1">The sequence shown here is derived from an EMBL/GenBank/DDBJ whole genome shotgun (WGS) entry which is preliminary data.</text>
</comment>
<reference evidence="2" key="1">
    <citation type="journal article" date="2019" name="Int. J. Syst. Evol. Microbiol.">
        <title>The Global Catalogue of Microorganisms (GCM) 10K type strain sequencing project: providing services to taxonomists for standard genome sequencing and annotation.</title>
        <authorList>
            <consortium name="The Broad Institute Genomics Platform"/>
            <consortium name="The Broad Institute Genome Sequencing Center for Infectious Disease"/>
            <person name="Wu L."/>
            <person name="Ma J."/>
        </authorList>
    </citation>
    <scope>NUCLEOTIDE SEQUENCE [LARGE SCALE GENOMIC DNA]</scope>
    <source>
        <strain evidence="2">CGMCC 4.7426</strain>
    </source>
</reference>
<organism evidence="1 2">
    <name type="scientific">Virgibacillus kekensis</name>
    <dbReference type="NCBI Taxonomy" id="202261"/>
    <lineage>
        <taxon>Bacteria</taxon>
        <taxon>Bacillati</taxon>
        <taxon>Bacillota</taxon>
        <taxon>Bacilli</taxon>
        <taxon>Bacillales</taxon>
        <taxon>Bacillaceae</taxon>
        <taxon>Virgibacillus</taxon>
    </lineage>
</organism>
<name>A0ABV9DL40_9BACI</name>
<dbReference type="SUPFAM" id="SSF52833">
    <property type="entry name" value="Thioredoxin-like"/>
    <property type="match status" value="1"/>
</dbReference>
<accession>A0ABV9DL40</accession>